<accession>A0A7J7CNH0</accession>
<keyword evidence="1" id="KW-0732">Signal</keyword>
<dbReference type="InParanoid" id="A0A7J7CNH0"/>
<evidence type="ECO:0000256" key="1">
    <source>
        <dbReference type="SAM" id="SignalP"/>
    </source>
</evidence>
<dbReference type="EMBL" id="JAAARO010000015">
    <property type="protein sequence ID" value="KAF5735633.1"/>
    <property type="molecule type" value="Genomic_DNA"/>
</dbReference>
<evidence type="ECO:0000313" key="3">
    <source>
        <dbReference type="Proteomes" id="UP000593562"/>
    </source>
</evidence>
<organism evidence="2 3">
    <name type="scientific">Tripterygium wilfordii</name>
    <name type="common">Thunder God vine</name>
    <dbReference type="NCBI Taxonomy" id="458696"/>
    <lineage>
        <taxon>Eukaryota</taxon>
        <taxon>Viridiplantae</taxon>
        <taxon>Streptophyta</taxon>
        <taxon>Embryophyta</taxon>
        <taxon>Tracheophyta</taxon>
        <taxon>Spermatophyta</taxon>
        <taxon>Magnoliopsida</taxon>
        <taxon>eudicotyledons</taxon>
        <taxon>Gunneridae</taxon>
        <taxon>Pentapetalae</taxon>
        <taxon>rosids</taxon>
        <taxon>fabids</taxon>
        <taxon>Celastrales</taxon>
        <taxon>Celastraceae</taxon>
        <taxon>Tripterygium</taxon>
    </lineage>
</organism>
<proteinExistence type="predicted"/>
<protein>
    <submittedName>
        <fullName evidence="2">Uncharacterized protein</fullName>
    </submittedName>
</protein>
<keyword evidence="3" id="KW-1185">Reference proteome</keyword>
<name>A0A7J7CNH0_TRIWF</name>
<feature type="signal peptide" evidence="1">
    <location>
        <begin position="1"/>
        <end position="26"/>
    </location>
</feature>
<reference evidence="2 3" key="1">
    <citation type="journal article" date="2020" name="Nat. Commun.">
        <title>Genome of Tripterygium wilfordii and identification of cytochrome P450 involved in triptolide biosynthesis.</title>
        <authorList>
            <person name="Tu L."/>
            <person name="Su P."/>
            <person name="Zhang Z."/>
            <person name="Gao L."/>
            <person name="Wang J."/>
            <person name="Hu T."/>
            <person name="Zhou J."/>
            <person name="Zhang Y."/>
            <person name="Zhao Y."/>
            <person name="Liu Y."/>
            <person name="Song Y."/>
            <person name="Tong Y."/>
            <person name="Lu Y."/>
            <person name="Yang J."/>
            <person name="Xu C."/>
            <person name="Jia M."/>
            <person name="Peters R.J."/>
            <person name="Huang L."/>
            <person name="Gao W."/>
        </authorList>
    </citation>
    <scope>NUCLEOTIDE SEQUENCE [LARGE SCALE GENOMIC DNA]</scope>
    <source>
        <strain evidence="3">cv. XIE 37</strain>
        <tissue evidence="2">Leaf</tissue>
    </source>
</reference>
<feature type="chain" id="PRO_5029885151" evidence="1">
    <location>
        <begin position="27"/>
        <end position="70"/>
    </location>
</feature>
<comment type="caution">
    <text evidence="2">The sequence shown here is derived from an EMBL/GenBank/DDBJ whole genome shotgun (WGS) entry which is preliminary data.</text>
</comment>
<evidence type="ECO:0000313" key="2">
    <source>
        <dbReference type="EMBL" id="KAF5735633.1"/>
    </source>
</evidence>
<gene>
    <name evidence="2" type="ORF">HS088_TW15G01143</name>
</gene>
<sequence>MGDQEKYPVSLCILLLLKSLFPLLKSLFPCLPVPADSEHWKYATPTVPQTAIAAAAKHFSSVHKVSGTRE</sequence>
<dbReference type="Proteomes" id="UP000593562">
    <property type="component" value="Unassembled WGS sequence"/>
</dbReference>
<dbReference type="AlphaFoldDB" id="A0A7J7CNH0"/>